<gene>
    <name evidence="2" type="primary">101890886</name>
</gene>
<dbReference type="VEuPathDB" id="VectorBase:MDOMA2_011810"/>
<feature type="domain" description="MADF" evidence="1">
    <location>
        <begin position="10"/>
        <end position="108"/>
    </location>
</feature>
<dbReference type="RefSeq" id="XP_005183949.2">
    <property type="nucleotide sequence ID" value="XM_005183892.4"/>
</dbReference>
<reference evidence="2" key="1">
    <citation type="submission" date="2020-05" db="UniProtKB">
        <authorList>
            <consortium name="EnsemblMetazoa"/>
        </authorList>
    </citation>
    <scope>IDENTIFICATION</scope>
    <source>
        <strain evidence="2">Aabys</strain>
    </source>
</reference>
<organism evidence="2">
    <name type="scientific">Musca domestica</name>
    <name type="common">House fly</name>
    <dbReference type="NCBI Taxonomy" id="7370"/>
    <lineage>
        <taxon>Eukaryota</taxon>
        <taxon>Metazoa</taxon>
        <taxon>Ecdysozoa</taxon>
        <taxon>Arthropoda</taxon>
        <taxon>Hexapoda</taxon>
        <taxon>Insecta</taxon>
        <taxon>Pterygota</taxon>
        <taxon>Neoptera</taxon>
        <taxon>Endopterygota</taxon>
        <taxon>Diptera</taxon>
        <taxon>Brachycera</taxon>
        <taxon>Muscomorpha</taxon>
        <taxon>Muscoidea</taxon>
        <taxon>Muscidae</taxon>
        <taxon>Musca</taxon>
    </lineage>
</organism>
<protein>
    <recommendedName>
        <fullName evidence="1">MADF domain-containing protein</fullName>
    </recommendedName>
</protein>
<dbReference type="Pfam" id="PF10545">
    <property type="entry name" value="MADF_DNA_bdg"/>
    <property type="match status" value="1"/>
</dbReference>
<dbReference type="EnsemblMetazoa" id="MDOA003233-RA">
    <property type="protein sequence ID" value="MDOA003233-PA"/>
    <property type="gene ID" value="MDOA003233"/>
</dbReference>
<dbReference type="PANTHER" id="PTHR21505:SF8">
    <property type="entry name" value="DPT-YFP REPRESSOR BY OVEREXPRESSION, ISOFORM D-RELATED"/>
    <property type="match status" value="1"/>
</dbReference>
<evidence type="ECO:0000313" key="2">
    <source>
        <dbReference type="EnsemblMetazoa" id="MDOA003233-PA"/>
    </source>
</evidence>
<dbReference type="SMART" id="SM00595">
    <property type="entry name" value="MADF"/>
    <property type="match status" value="1"/>
</dbReference>
<evidence type="ECO:0000259" key="1">
    <source>
        <dbReference type="PROSITE" id="PS51029"/>
    </source>
</evidence>
<dbReference type="InterPro" id="IPR006578">
    <property type="entry name" value="MADF-dom"/>
</dbReference>
<dbReference type="AlphaFoldDB" id="A0A1I8MBM2"/>
<name>A0A1I8MBM2_MUSDO</name>
<dbReference type="PANTHER" id="PTHR21505">
    <property type="entry name" value="MADF DOMAIN-CONTAINING PROTEIN-RELATED"/>
    <property type="match status" value="1"/>
</dbReference>
<dbReference type="OrthoDB" id="6617753at2759"/>
<dbReference type="VEuPathDB" id="VectorBase:MDOA003233"/>
<accession>A0A1I8MBM2</accession>
<dbReference type="eggNOG" id="ENOG502S3MH">
    <property type="taxonomic scope" value="Eukaryota"/>
</dbReference>
<sequence length="290" mass="34854">MATLKNFWIEFIDLYKSLPELWKKDAEEYGNRHIRKKAYEVMVDKYNEIDKEANIYTVKKKINNMRTAFRRELNKMRKSEQTALTPNDVYVPTLWYYSNLEFLIDEMDDEEDMDLAATKMEIMDDINLMDDEYTTINQTQIQSTPQQKKRKLEITIQPDQKRQHTQEHKEYNQPQQQLQKQLQAKVDPVRALSSSWEVLYRDLDSRQKLYANRMINEVLYQAALGKLRENSYKILEMAVEEPNGHITFSPDRESENQYYLTESTEHDELIIKKDSERKRQKNSKQFNLIK</sequence>
<proteinExistence type="predicted"/>
<dbReference type="KEGG" id="mde:101890886"/>
<dbReference type="PROSITE" id="PS51029">
    <property type="entry name" value="MADF"/>
    <property type="match status" value="1"/>
</dbReference>